<organism evidence="3 5">
    <name type="scientific">Friedmanniomyces endolithicus</name>
    <dbReference type="NCBI Taxonomy" id="329885"/>
    <lineage>
        <taxon>Eukaryota</taxon>
        <taxon>Fungi</taxon>
        <taxon>Dikarya</taxon>
        <taxon>Ascomycota</taxon>
        <taxon>Pezizomycotina</taxon>
        <taxon>Dothideomycetes</taxon>
        <taxon>Dothideomycetidae</taxon>
        <taxon>Mycosphaerellales</taxon>
        <taxon>Teratosphaeriaceae</taxon>
        <taxon>Friedmanniomyces</taxon>
    </lineage>
</organism>
<dbReference type="Proteomes" id="UP001168146">
    <property type="component" value="Unassembled WGS sequence"/>
</dbReference>
<keyword evidence="6" id="KW-1185">Reference proteome</keyword>
<dbReference type="EMBL" id="JASUXU010000016">
    <property type="protein sequence ID" value="KAK0322500.1"/>
    <property type="molecule type" value="Genomic_DNA"/>
</dbReference>
<comment type="caution">
    <text evidence="3">The sequence shown here is derived from an EMBL/GenBank/DDBJ whole genome shotgun (WGS) entry which is preliminary data.</text>
</comment>
<dbReference type="AlphaFoldDB" id="A0AAN6JFI8"/>
<accession>A0AAN6JFI8</accession>
<name>A0AAN6JFI8_9PEZI</name>
<evidence type="ECO:0000256" key="2">
    <source>
        <dbReference type="SAM" id="Phobius"/>
    </source>
</evidence>
<feature type="transmembrane region" description="Helical" evidence="2">
    <location>
        <begin position="350"/>
        <end position="373"/>
    </location>
</feature>
<feature type="compositionally biased region" description="Polar residues" evidence="1">
    <location>
        <begin position="107"/>
        <end position="130"/>
    </location>
</feature>
<reference evidence="4" key="2">
    <citation type="submission" date="2023-06" db="EMBL/GenBank/DDBJ databases">
        <title>Black Yeasts Isolated from many extreme environments.</title>
        <authorList>
            <person name="Coleine C."/>
            <person name="Stajich J.E."/>
            <person name="Selbmann L."/>
        </authorList>
    </citation>
    <scope>NUCLEOTIDE SEQUENCE</scope>
    <source>
        <strain evidence="4">CCFEE 5200</strain>
    </source>
</reference>
<reference evidence="3" key="1">
    <citation type="submission" date="2021-12" db="EMBL/GenBank/DDBJ databases">
        <title>Black yeast isolated from Biological Soil Crust.</title>
        <authorList>
            <person name="Kurbessoian T."/>
        </authorList>
    </citation>
    <scope>NUCLEOTIDE SEQUENCE</scope>
    <source>
        <strain evidence="3">CCFEE 5208</strain>
    </source>
</reference>
<keyword evidence="2" id="KW-0812">Transmembrane</keyword>
<gene>
    <name evidence="3" type="ORF">LTR82_006459</name>
    <name evidence="4" type="ORF">LTR91_005477</name>
</gene>
<keyword evidence="2" id="KW-1133">Transmembrane helix</keyword>
<feature type="region of interest" description="Disordered" evidence="1">
    <location>
        <begin position="52"/>
        <end position="130"/>
    </location>
</feature>
<dbReference type="EMBL" id="JAUJLE010000035">
    <property type="protein sequence ID" value="KAK1000906.1"/>
    <property type="molecule type" value="Genomic_DNA"/>
</dbReference>
<evidence type="ECO:0000313" key="5">
    <source>
        <dbReference type="Proteomes" id="UP001168146"/>
    </source>
</evidence>
<feature type="compositionally biased region" description="Polar residues" evidence="1">
    <location>
        <begin position="86"/>
        <end position="98"/>
    </location>
</feature>
<keyword evidence="2" id="KW-0472">Membrane</keyword>
<evidence type="ECO:0000313" key="4">
    <source>
        <dbReference type="EMBL" id="KAK1000906.1"/>
    </source>
</evidence>
<evidence type="ECO:0000256" key="1">
    <source>
        <dbReference type="SAM" id="MobiDB-lite"/>
    </source>
</evidence>
<evidence type="ECO:0000313" key="6">
    <source>
        <dbReference type="Proteomes" id="UP001175353"/>
    </source>
</evidence>
<protein>
    <submittedName>
        <fullName evidence="3">Uncharacterized protein</fullName>
    </submittedName>
</protein>
<sequence length="374" mass="40112">MGFLLSPGCIAGQVSMYAINEDIDSRLVTPQTPPRMPDSPYDWLPSYPSSAYAGNAGTPGPRPPISPMSAANSVTSLPRPGWAPSAPTSAYGSVSSAPSRDVAHTYRLSSSPYQPQRVQTPTRSARYSGSISSRGSFGVALLGEIIERSEIVELPAPGNGQSLSTKALRDLDQQHRSRRLAPIREPYNLSYGDLPLGHEPPVEPKVLITPGHRPAHSSSSGTTLVDSHFDAVELPGSPPPVHRRSIPLMEAVNYRLSSYSSYKHEGFDEYDLPVELEGDGSTGVYELPTPHSYSVQAASTTAGTDVTAVKTRSARNFGQRLKLSHSLDGRNTGERKWGFGRSISEDRRKWIVIGVISLLIVSIIIAATVGGALG</sequence>
<dbReference type="Proteomes" id="UP001175353">
    <property type="component" value="Unassembled WGS sequence"/>
</dbReference>
<evidence type="ECO:0000313" key="3">
    <source>
        <dbReference type="EMBL" id="KAK0322500.1"/>
    </source>
</evidence>
<proteinExistence type="predicted"/>